<evidence type="ECO:0000313" key="2">
    <source>
        <dbReference type="EMBL" id="QQB89596.1"/>
    </source>
</evidence>
<dbReference type="AlphaFoldDB" id="A0A410NSZ5"/>
<organism evidence="1 3">
    <name type="scientific">Brevundimonas diminuta</name>
    <name type="common">Pseudomonas diminuta</name>
    <dbReference type="NCBI Taxonomy" id="293"/>
    <lineage>
        <taxon>Bacteria</taxon>
        <taxon>Pseudomonadati</taxon>
        <taxon>Pseudomonadota</taxon>
        <taxon>Alphaproteobacteria</taxon>
        <taxon>Caulobacterales</taxon>
        <taxon>Caulobacteraceae</taxon>
        <taxon>Brevundimonas</taxon>
    </lineage>
</organism>
<protein>
    <submittedName>
        <fullName evidence="1">DGQHR domain-containing protein</fullName>
    </submittedName>
</protein>
<dbReference type="InterPro" id="IPR017601">
    <property type="entry name" value="DGQHR-contain_dom"/>
</dbReference>
<dbReference type="NCBIfam" id="TIGR03187">
    <property type="entry name" value="DGQHR"/>
    <property type="match status" value="1"/>
</dbReference>
<dbReference type="InterPro" id="IPR017642">
    <property type="entry name" value="DNA_S_mod_DndB"/>
</dbReference>
<dbReference type="RefSeq" id="WP_128718838.1">
    <property type="nucleotide sequence ID" value="NZ_BJNC01000007.1"/>
</dbReference>
<accession>A0A410NSZ5</accession>
<name>A0A410NSZ5_BREDI</name>
<dbReference type="Proteomes" id="UP000287388">
    <property type="component" value="Chromosome"/>
</dbReference>
<keyword evidence="4" id="KW-1185">Reference proteome</keyword>
<proteinExistence type="predicted"/>
<evidence type="ECO:0000313" key="4">
    <source>
        <dbReference type="Proteomes" id="UP000596117"/>
    </source>
</evidence>
<dbReference type="Pfam" id="PF14072">
    <property type="entry name" value="DndB"/>
    <property type="match status" value="1"/>
</dbReference>
<gene>
    <name evidence="1" type="ORF">EQG53_01065</name>
    <name evidence="2" type="ORF">I6H83_03900</name>
</gene>
<reference evidence="2 4" key="2">
    <citation type="submission" date="2020-12" db="EMBL/GenBank/DDBJ databases">
        <title>FDA dAtabase for Regulatory Grade micrObial Sequences (FDA-ARGOS): Supporting development and validation of Infectious Disease Dx tests.</title>
        <authorList>
            <person name="Kerrigan L."/>
            <person name="Long C."/>
            <person name="Tallon L."/>
            <person name="Sadzewicz L."/>
            <person name="Zhao X."/>
            <person name="Boylan J."/>
            <person name="Ott S."/>
            <person name="Bowen H."/>
            <person name="Vavikolanu K."/>
            <person name="Mehta A."/>
            <person name="Aluvathingal J."/>
            <person name="Nadendla S."/>
            <person name="Yan Y."/>
            <person name="Sichtig H."/>
        </authorList>
    </citation>
    <scope>NUCLEOTIDE SEQUENCE [LARGE SCALE GENOMIC DNA]</scope>
    <source>
        <strain evidence="2 4">FDAARGOS_1026</strain>
    </source>
</reference>
<dbReference type="Proteomes" id="UP000596117">
    <property type="component" value="Chromosome"/>
</dbReference>
<dbReference type="EMBL" id="CP035093">
    <property type="protein sequence ID" value="QAT13057.1"/>
    <property type="molecule type" value="Genomic_DNA"/>
</dbReference>
<dbReference type="EMBL" id="CP066026">
    <property type="protein sequence ID" value="QQB89596.1"/>
    <property type="molecule type" value="Genomic_DNA"/>
</dbReference>
<dbReference type="NCBIfam" id="NF041060">
    <property type="entry name" value="DpdB"/>
    <property type="match status" value="1"/>
</dbReference>
<evidence type="ECO:0000313" key="1">
    <source>
        <dbReference type="EMBL" id="QAT13057.1"/>
    </source>
</evidence>
<reference evidence="1 3" key="1">
    <citation type="submission" date="2019-01" db="EMBL/GenBank/DDBJ databases">
        <title>Brevundimonas diminuta Genome sequencing and assembly.</title>
        <authorList>
            <person name="Chen H."/>
        </authorList>
    </citation>
    <scope>NUCLEOTIDE SEQUENCE [LARGE SCALE GENOMIC DNA]</scope>
    <source>
        <strain evidence="1">ATCC</strain>
        <strain evidence="3">ATCC(B) 19146</strain>
    </source>
</reference>
<evidence type="ECO:0000313" key="3">
    <source>
        <dbReference type="Proteomes" id="UP000287388"/>
    </source>
</evidence>
<dbReference type="CDD" id="cd16413">
    <property type="entry name" value="DGQHR_domain"/>
    <property type="match status" value="1"/>
</dbReference>
<dbReference type="KEGG" id="bdm:EQG53_01065"/>
<sequence length="366" mass="39964">MKGPKLIVRALRTQQGEGIEVYSFFLPGDQVTQVADISRLRRGDANLEGFQRKEIKAHVAEIAEFLKQGSVLFPNAIILALSPQVRFKFARGPSGENGDVRSGELHIPVRPEGQRAAWIVDGQQRSLALARAEQAHLQVPVVAFVSDEVETQREQFILVNKAKPLSSRLIDELLPSMSMTLPKSLKPRQLPSALCAALADSPGSPLHGLIKRESQGEGEKGVITDSGLTRAIAANLRPSGALGAYDLDGGIDAAFQALCLYWSAVRDAFPEAWGRSSEESRLMHSAGIQAMGALMDPIWTRADASPDPAAEVAAALTRIAPRCRWTEGHWEGLGWAWDDIQATSKHIKGLSEHLLKLDRELSRPIR</sequence>